<keyword evidence="2" id="KW-1185">Reference proteome</keyword>
<dbReference type="AlphaFoldDB" id="B0CBM6"/>
<gene>
    <name evidence="1" type="ordered locus">AM1_4163</name>
</gene>
<evidence type="ECO:0000313" key="2">
    <source>
        <dbReference type="Proteomes" id="UP000000268"/>
    </source>
</evidence>
<organism evidence="1 2">
    <name type="scientific">Acaryochloris marina (strain MBIC 11017)</name>
    <dbReference type="NCBI Taxonomy" id="329726"/>
    <lineage>
        <taxon>Bacteria</taxon>
        <taxon>Bacillati</taxon>
        <taxon>Cyanobacteriota</taxon>
        <taxon>Cyanophyceae</taxon>
        <taxon>Acaryochloridales</taxon>
        <taxon>Acaryochloridaceae</taxon>
        <taxon>Acaryochloris</taxon>
    </lineage>
</organism>
<dbReference type="Proteomes" id="UP000000268">
    <property type="component" value="Chromosome"/>
</dbReference>
<proteinExistence type="predicted"/>
<name>B0CBM6_ACAM1</name>
<dbReference type="KEGG" id="amr:AM1_4163"/>
<accession>B0CBM6</accession>
<dbReference type="EMBL" id="CP000828">
    <property type="protein sequence ID" value="ABW29144.1"/>
    <property type="molecule type" value="Genomic_DNA"/>
</dbReference>
<evidence type="ECO:0000313" key="1">
    <source>
        <dbReference type="EMBL" id="ABW29144.1"/>
    </source>
</evidence>
<protein>
    <submittedName>
        <fullName evidence="1">Uncharacterized protein</fullName>
    </submittedName>
</protein>
<dbReference type="HOGENOM" id="CLU_3228069_0_0_3"/>
<sequence length="43" mass="5039">MFVVQFLPFDFGSPKEAKTPFLYSTAQKHRWVNQANHPILLPH</sequence>
<reference evidence="1 2" key="1">
    <citation type="journal article" date="2008" name="Proc. Natl. Acad. Sci. U.S.A.">
        <title>Niche adaptation and genome expansion in the chlorophyll d-producing cyanobacterium Acaryochloris marina.</title>
        <authorList>
            <person name="Swingley W.D."/>
            <person name="Chen M."/>
            <person name="Cheung P.C."/>
            <person name="Conrad A.L."/>
            <person name="Dejesa L.C."/>
            <person name="Hao J."/>
            <person name="Honchak B.M."/>
            <person name="Karbach L.E."/>
            <person name="Kurdoglu A."/>
            <person name="Lahiri S."/>
            <person name="Mastrian S.D."/>
            <person name="Miyashita H."/>
            <person name="Page L."/>
            <person name="Ramakrishna P."/>
            <person name="Satoh S."/>
            <person name="Sattley W.M."/>
            <person name="Shimada Y."/>
            <person name="Taylor H.L."/>
            <person name="Tomo T."/>
            <person name="Tsuchiya T."/>
            <person name="Wang Z.T."/>
            <person name="Raymond J."/>
            <person name="Mimuro M."/>
            <person name="Blankenship R.E."/>
            <person name="Touchman J.W."/>
        </authorList>
    </citation>
    <scope>NUCLEOTIDE SEQUENCE [LARGE SCALE GENOMIC DNA]</scope>
    <source>
        <strain evidence="2">MBIC 11017</strain>
    </source>
</reference>